<dbReference type="GO" id="GO:0000407">
    <property type="term" value="C:phagophore assembly site"/>
    <property type="evidence" value="ECO:0007669"/>
    <property type="project" value="UniProtKB-SubCell"/>
</dbReference>
<reference evidence="13 14" key="1">
    <citation type="submission" date="2015-04" db="EMBL/GenBank/DDBJ databases">
        <authorList>
            <person name="Heijne W.H."/>
            <person name="Fedorova N.D."/>
            <person name="Nierman W.C."/>
            <person name="Vollebregt A.W."/>
            <person name="Zhao Z."/>
            <person name="Wu L."/>
            <person name="Kumar M."/>
            <person name="Stam H."/>
            <person name="van den Berg M.A."/>
            <person name="Pel H.J."/>
        </authorList>
    </citation>
    <scope>NUCLEOTIDE SEQUENCE [LARGE SCALE GENOMIC DNA]</scope>
    <source>
        <strain evidence="13 14">CBS 393.64</strain>
    </source>
</reference>
<keyword evidence="9 10" id="KW-0072">Autophagy</keyword>
<evidence type="ECO:0000256" key="4">
    <source>
        <dbReference type="ARBA" id="ARBA00011848"/>
    </source>
</evidence>
<feature type="compositionally biased region" description="Polar residues" evidence="11">
    <location>
        <begin position="1145"/>
        <end position="1154"/>
    </location>
</feature>
<keyword evidence="7" id="KW-0963">Cytoplasm</keyword>
<evidence type="ECO:0000256" key="11">
    <source>
        <dbReference type="SAM" id="MobiDB-lite"/>
    </source>
</evidence>
<comment type="similarity">
    <text evidence="3 10">Belongs to the ATG13 family. Fungi subfamily.</text>
</comment>
<keyword evidence="6" id="KW-0813">Transport</keyword>
<dbReference type="OrthoDB" id="70161at2759"/>
<evidence type="ECO:0000259" key="12">
    <source>
        <dbReference type="Pfam" id="PF10033"/>
    </source>
</evidence>
<dbReference type="GO" id="GO:0034497">
    <property type="term" value="P:protein localization to phagophore assembly site"/>
    <property type="evidence" value="ECO:0007669"/>
    <property type="project" value="TreeGrafter"/>
</dbReference>
<gene>
    <name evidence="13" type="ORF">T310_6420</name>
</gene>
<proteinExistence type="inferred from homology"/>
<feature type="compositionally biased region" description="Low complexity" evidence="11">
    <location>
        <begin position="1201"/>
        <end position="1210"/>
    </location>
</feature>
<feature type="compositionally biased region" description="Basic and acidic residues" evidence="11">
    <location>
        <begin position="1191"/>
        <end position="1200"/>
    </location>
</feature>
<feature type="compositionally biased region" description="Basic and acidic residues" evidence="11">
    <location>
        <begin position="665"/>
        <end position="678"/>
    </location>
</feature>
<dbReference type="GO" id="GO:0015031">
    <property type="term" value="P:protein transport"/>
    <property type="evidence" value="ECO:0007669"/>
    <property type="project" value="UniProtKB-KW"/>
</dbReference>
<protein>
    <recommendedName>
        <fullName evidence="5 10">Autophagy-related protein 13</fullName>
    </recommendedName>
</protein>
<comment type="subcellular location">
    <subcellularLocation>
        <location evidence="2">Cytoplasm</location>
    </subcellularLocation>
    <subcellularLocation>
        <location evidence="1">Preautophagosomal structure</location>
    </subcellularLocation>
</comment>
<evidence type="ECO:0000256" key="5">
    <source>
        <dbReference type="ARBA" id="ARBA00013801"/>
    </source>
</evidence>
<name>A0A0F4YNA0_RASE3</name>
<feature type="compositionally biased region" description="Low complexity" evidence="11">
    <location>
        <begin position="817"/>
        <end position="832"/>
    </location>
</feature>
<dbReference type="Gene3D" id="6.10.140.1900">
    <property type="match status" value="1"/>
</dbReference>
<feature type="region of interest" description="Disordered" evidence="11">
    <location>
        <begin position="740"/>
        <end position="888"/>
    </location>
</feature>
<feature type="compositionally biased region" description="Pro residues" evidence="11">
    <location>
        <begin position="315"/>
        <end position="328"/>
    </location>
</feature>
<feature type="compositionally biased region" description="Basic and acidic residues" evidence="11">
    <location>
        <begin position="1013"/>
        <end position="1025"/>
    </location>
</feature>
<comment type="caution">
    <text evidence="13">The sequence shown here is derived from an EMBL/GenBank/DDBJ whole genome shotgun (WGS) entry which is preliminary data.</text>
</comment>
<evidence type="ECO:0000256" key="6">
    <source>
        <dbReference type="ARBA" id="ARBA00022448"/>
    </source>
</evidence>
<sequence length="1292" mass="138826">MELHLRGGLCRVRAAASLAWCERRESQQLTCRVPPPVWRGGHSGIFERVFNRRPPSDTGERPVLRHHALAAICLRAESTKLRITLATVSSWLQLAVEPASSSQLAHRGLVPSDEFALPRRKNDAYPQAALAARPREAPGMAERVRTEERHATAWRMIGGGTVWFGTARKHRQGSRWCLRRAGSSMPRTYRIDTILTIRLGRPYRLAPAVIASALQSSRLPSPQLIAILPPPSRSRYILICGSCLPGHCCLFHPVLAADCPWAPIAAPCCRARSHLTAPVRRVTRVRHRRRPRSPFSWWLAAAVFPHSSTMHQHPRPPVTAPPTSPPRPSSARLDSQRDQDAESNRPSSNAGSDTTRGLGIDPGVEASEQEQKATPAKEAMTKLNQIISNYHTKAALIILHSRVDLPPVYSKGSDTPRVNRWFNVELDETDVLRDSLRRWRTCDATDNRPPPMIIETFLDANELTNNQSLVILDDNGKRWDVVEALAASQDAAASSNPNEVILERWRVELGEPSGKPPPDLAAILPTVYKKSIVLFRSLFTYSKFLPAWKLAKRNGKMRASPALKIKYRIREASAADQGSGADNLTIPLHGGTGKVVETYSFGTTESPAGPFSVQVTYRISCDFRVDDSEALLSSRFMGADDDFFRPSLPTEESNRVGAQESESLPLERRGPVEQPDRTRAYGSLSTFHQVGPTTSASPISTLRAARELGTTSPSPSASPPQKLLPAAKIGPVGRAAALAGEGSSGVTRRPSLSFQPFKAPPLSASPSLVDPPLGASPRVGSGRTSAPATSADTKSMPPPTEAASASRKPATVPPEQAIASSTSASPKPAPISRYSSSFSHRRGRLSSGGTNRTDDDNNSSGKASATSSSAQPGSGILAEVTGTSGDSLHADDENISDFLKMLDLRKDLLNPVKAAAVDAATRRTSAALTRFQRMRDSNAALSDSMSSSLLLHRSSASSSRQLSNVPPMVAGTSISTSSSPGKPISPHTPHTPAIPSRLSSNSIVSYDDQEAECPDRPLEVEHDSPAEENANDETTHRATRSGANAIDIPKSPRPFGPSFRRSSSAAQHRRAATVGGDDDEIFPFGMRSVSLGAEERSHLSLSALLRQQEFENTTTNPDQPCPDAQQPSSINEDSANPGAVGSGPTAASTSSNHPYQARFSHSRGRGSSGGPQSHSSTSSSYPRGSAIPSHLAERERDREGSASGSNSGNSMADIRRGTGHRSSSGRSTAPPTTSFEEDEPLLFAMSDFGISRRSLEEGRRSSVGAESGGNSGGSRRGSGRRGTGLPSFHAWQ</sequence>
<evidence type="ECO:0000256" key="7">
    <source>
        <dbReference type="ARBA" id="ARBA00022490"/>
    </source>
</evidence>
<dbReference type="RefSeq" id="XP_013326202.1">
    <property type="nucleotide sequence ID" value="XM_013470748.1"/>
</dbReference>
<dbReference type="GO" id="GO:1990316">
    <property type="term" value="C:Atg1/ULK1 kinase complex"/>
    <property type="evidence" value="ECO:0007669"/>
    <property type="project" value="InterPro"/>
</dbReference>
<organism evidence="13 14">
    <name type="scientific">Rasamsonia emersonii (strain ATCC 16479 / CBS 393.64 / IMI 116815)</name>
    <dbReference type="NCBI Taxonomy" id="1408163"/>
    <lineage>
        <taxon>Eukaryota</taxon>
        <taxon>Fungi</taxon>
        <taxon>Dikarya</taxon>
        <taxon>Ascomycota</taxon>
        <taxon>Pezizomycotina</taxon>
        <taxon>Eurotiomycetes</taxon>
        <taxon>Eurotiomycetidae</taxon>
        <taxon>Eurotiales</taxon>
        <taxon>Trichocomaceae</taxon>
        <taxon>Rasamsonia</taxon>
    </lineage>
</organism>
<feature type="compositionally biased region" description="Gly residues" evidence="11">
    <location>
        <begin position="1266"/>
        <end position="1282"/>
    </location>
</feature>
<dbReference type="PANTHER" id="PTHR13430:SF4">
    <property type="entry name" value="AUTOPHAGY-RELATED PROTEIN 13"/>
    <property type="match status" value="1"/>
</dbReference>
<dbReference type="InterPro" id="IPR036570">
    <property type="entry name" value="HORMA_dom_sf"/>
</dbReference>
<feature type="compositionally biased region" description="Low complexity" evidence="11">
    <location>
        <begin position="1283"/>
        <end position="1292"/>
    </location>
</feature>
<feature type="region of interest" description="Disordered" evidence="11">
    <location>
        <begin position="1112"/>
        <end position="1292"/>
    </location>
</feature>
<feature type="region of interest" description="Disordered" evidence="11">
    <location>
        <begin position="308"/>
        <end position="377"/>
    </location>
</feature>
<dbReference type="Pfam" id="PF10033">
    <property type="entry name" value="ATG13"/>
    <property type="match status" value="1"/>
</dbReference>
<dbReference type="GO" id="GO:0000423">
    <property type="term" value="P:mitophagy"/>
    <property type="evidence" value="ECO:0007669"/>
    <property type="project" value="TreeGrafter"/>
</dbReference>
<dbReference type="STRING" id="1408163.A0A0F4YNA0"/>
<accession>A0A0F4YNA0</accession>
<keyword evidence="14" id="KW-1185">Reference proteome</keyword>
<feature type="region of interest" description="Disordered" evidence="11">
    <location>
        <begin position="957"/>
        <end position="1082"/>
    </location>
</feature>
<feature type="region of interest" description="Disordered" evidence="11">
    <location>
        <begin position="644"/>
        <end position="678"/>
    </location>
</feature>
<keyword evidence="8" id="KW-0653">Protein transport</keyword>
<feature type="compositionally biased region" description="Basic and acidic residues" evidence="11">
    <location>
        <begin position="334"/>
        <end position="343"/>
    </location>
</feature>
<evidence type="ECO:0000313" key="14">
    <source>
        <dbReference type="Proteomes" id="UP000053958"/>
    </source>
</evidence>
<feature type="compositionally biased region" description="Low complexity" evidence="11">
    <location>
        <begin position="859"/>
        <end position="870"/>
    </location>
</feature>
<evidence type="ECO:0000256" key="8">
    <source>
        <dbReference type="ARBA" id="ARBA00022927"/>
    </source>
</evidence>
<feature type="compositionally biased region" description="Polar residues" evidence="11">
    <location>
        <begin position="1125"/>
        <end position="1134"/>
    </location>
</feature>
<dbReference type="FunFam" id="3.30.900.10:FF:000010">
    <property type="entry name" value="Autophagy-related protein 13"/>
    <property type="match status" value="1"/>
</dbReference>
<dbReference type="Proteomes" id="UP000053958">
    <property type="component" value="Unassembled WGS sequence"/>
</dbReference>
<feature type="compositionally biased region" description="Polar residues" evidence="11">
    <location>
        <begin position="782"/>
        <end position="793"/>
    </location>
</feature>
<dbReference type="InterPro" id="IPR018731">
    <property type="entry name" value="Atg13_N"/>
</dbReference>
<evidence type="ECO:0000256" key="3">
    <source>
        <dbReference type="ARBA" id="ARBA00005246"/>
    </source>
</evidence>
<feature type="compositionally biased region" description="Polar residues" evidence="11">
    <location>
        <begin position="344"/>
        <end position="355"/>
    </location>
</feature>
<dbReference type="EMBL" id="LASV01000335">
    <property type="protein sequence ID" value="KKA19590.1"/>
    <property type="molecule type" value="Genomic_DNA"/>
</dbReference>
<dbReference type="GO" id="GO:0034727">
    <property type="term" value="P:piecemeal microautophagy of the nucleus"/>
    <property type="evidence" value="ECO:0007669"/>
    <property type="project" value="TreeGrafter"/>
</dbReference>
<dbReference type="PANTHER" id="PTHR13430">
    <property type="match status" value="1"/>
</dbReference>
<dbReference type="InterPro" id="IPR040182">
    <property type="entry name" value="ATG13"/>
</dbReference>
<feature type="compositionally biased region" description="Low complexity" evidence="11">
    <location>
        <begin position="1170"/>
        <end position="1185"/>
    </location>
</feature>
<evidence type="ECO:0000256" key="10">
    <source>
        <dbReference type="RuleBase" id="RU361214"/>
    </source>
</evidence>
<feature type="domain" description="Autophagy-related protein 13 N-terminal" evidence="12">
    <location>
        <begin position="387"/>
        <end position="623"/>
    </location>
</feature>
<dbReference type="GeneID" id="25318722"/>
<evidence type="ECO:0000256" key="2">
    <source>
        <dbReference type="ARBA" id="ARBA00004496"/>
    </source>
</evidence>
<feature type="compositionally biased region" description="Polar residues" evidence="11">
    <location>
        <begin position="744"/>
        <end position="754"/>
    </location>
</feature>
<dbReference type="Gene3D" id="3.30.900.10">
    <property type="entry name" value="HORMA domain"/>
    <property type="match status" value="1"/>
</dbReference>
<evidence type="ECO:0000313" key="13">
    <source>
        <dbReference type="EMBL" id="KKA19590.1"/>
    </source>
</evidence>
<comment type="subunit">
    <text evidence="4">Interacts with ATG1 to form the ATG1-ATG13 kinase complex.</text>
</comment>
<feature type="compositionally biased region" description="Low complexity" evidence="11">
    <location>
        <begin position="1056"/>
        <end position="1066"/>
    </location>
</feature>
<dbReference type="GO" id="GO:0005829">
    <property type="term" value="C:cytosol"/>
    <property type="evidence" value="ECO:0007669"/>
    <property type="project" value="TreeGrafter"/>
</dbReference>
<evidence type="ECO:0000256" key="9">
    <source>
        <dbReference type="ARBA" id="ARBA00023006"/>
    </source>
</evidence>
<evidence type="ECO:0000256" key="1">
    <source>
        <dbReference type="ARBA" id="ARBA00004329"/>
    </source>
</evidence>